<gene>
    <name evidence="4" type="ORF">C8F04DRAFT_1069227</name>
</gene>
<dbReference type="EMBL" id="JARJCM010000006">
    <property type="protein sequence ID" value="KAJ7044699.1"/>
    <property type="molecule type" value="Genomic_DNA"/>
</dbReference>
<dbReference type="Pfam" id="PF20152">
    <property type="entry name" value="DUF6534"/>
    <property type="match status" value="1"/>
</dbReference>
<comment type="caution">
    <text evidence="4">The sequence shown here is derived from an EMBL/GenBank/DDBJ whole genome shotgun (WGS) entry which is preliminary data.</text>
</comment>
<evidence type="ECO:0000313" key="5">
    <source>
        <dbReference type="Proteomes" id="UP001218188"/>
    </source>
</evidence>
<feature type="transmembrane region" description="Helical" evidence="2">
    <location>
        <begin position="178"/>
        <end position="201"/>
    </location>
</feature>
<name>A0AAD6TEG4_9AGAR</name>
<keyword evidence="2" id="KW-0472">Membrane</keyword>
<dbReference type="PANTHER" id="PTHR40465">
    <property type="entry name" value="CHROMOSOME 1, WHOLE GENOME SHOTGUN SEQUENCE"/>
    <property type="match status" value="1"/>
</dbReference>
<dbReference type="InterPro" id="IPR045339">
    <property type="entry name" value="DUF6534"/>
</dbReference>
<protein>
    <recommendedName>
        <fullName evidence="3">DUF6534 domain-containing protein</fullName>
    </recommendedName>
</protein>
<sequence length="383" mass="43199">MSNISKAPVRVSNQPLDYEYEVPGPILLDGLLHSFCLGFVLALGLKYWEEYVEDSIRKRVFVLTIVLLSFLQTVLEDYKLWTVAIFRRSWVGSPFMWTDFFLNGIICAMCEAFYIRRCWKMTGKSRRVLYPMSLLWISVVGAEFYITITVALEFKHFTVGQVLDTQVEKLFRSTVVVFSYWVIGCTILDMTVAVILITFLLKSKTGLEASNSVVHRVILLTLETTLLPSVAMVAAVIVLHVTSDPGKHDDLVMFFVFSTAKLYAIGLLRTLNARAKFRERIDSTDLGRTSLATWSWDQDQQMQERAGRTSKETAPTSGGSVESPSLTFASQVRRTENIAPDDVSGGPSTGSQHVHFGSPILDQYERGYARLRVSSIHRPKPNL</sequence>
<organism evidence="4 5">
    <name type="scientific">Mycena alexandri</name>
    <dbReference type="NCBI Taxonomy" id="1745969"/>
    <lineage>
        <taxon>Eukaryota</taxon>
        <taxon>Fungi</taxon>
        <taxon>Dikarya</taxon>
        <taxon>Basidiomycota</taxon>
        <taxon>Agaricomycotina</taxon>
        <taxon>Agaricomycetes</taxon>
        <taxon>Agaricomycetidae</taxon>
        <taxon>Agaricales</taxon>
        <taxon>Marasmiineae</taxon>
        <taxon>Mycenaceae</taxon>
        <taxon>Mycena</taxon>
    </lineage>
</organism>
<keyword evidence="5" id="KW-1185">Reference proteome</keyword>
<evidence type="ECO:0000256" key="2">
    <source>
        <dbReference type="SAM" id="Phobius"/>
    </source>
</evidence>
<feature type="transmembrane region" description="Helical" evidence="2">
    <location>
        <begin position="60"/>
        <end position="75"/>
    </location>
</feature>
<feature type="transmembrane region" description="Helical" evidence="2">
    <location>
        <begin position="26"/>
        <end position="48"/>
    </location>
</feature>
<reference evidence="4" key="1">
    <citation type="submission" date="2023-03" db="EMBL/GenBank/DDBJ databases">
        <title>Massive genome expansion in bonnet fungi (Mycena s.s.) driven by repeated elements and novel gene families across ecological guilds.</title>
        <authorList>
            <consortium name="Lawrence Berkeley National Laboratory"/>
            <person name="Harder C.B."/>
            <person name="Miyauchi S."/>
            <person name="Viragh M."/>
            <person name="Kuo A."/>
            <person name="Thoen E."/>
            <person name="Andreopoulos B."/>
            <person name="Lu D."/>
            <person name="Skrede I."/>
            <person name="Drula E."/>
            <person name="Henrissat B."/>
            <person name="Morin E."/>
            <person name="Kohler A."/>
            <person name="Barry K."/>
            <person name="LaButti K."/>
            <person name="Morin E."/>
            <person name="Salamov A."/>
            <person name="Lipzen A."/>
            <person name="Mereny Z."/>
            <person name="Hegedus B."/>
            <person name="Baldrian P."/>
            <person name="Stursova M."/>
            <person name="Weitz H."/>
            <person name="Taylor A."/>
            <person name="Grigoriev I.V."/>
            <person name="Nagy L.G."/>
            <person name="Martin F."/>
            <person name="Kauserud H."/>
        </authorList>
    </citation>
    <scope>NUCLEOTIDE SEQUENCE</scope>
    <source>
        <strain evidence="4">CBHHK200</strain>
    </source>
</reference>
<feature type="region of interest" description="Disordered" evidence="1">
    <location>
        <begin position="338"/>
        <end position="357"/>
    </location>
</feature>
<dbReference type="PANTHER" id="PTHR40465:SF1">
    <property type="entry name" value="DUF6534 DOMAIN-CONTAINING PROTEIN"/>
    <property type="match status" value="1"/>
</dbReference>
<evidence type="ECO:0000256" key="1">
    <source>
        <dbReference type="SAM" id="MobiDB-lite"/>
    </source>
</evidence>
<feature type="region of interest" description="Disordered" evidence="1">
    <location>
        <begin position="297"/>
        <end position="326"/>
    </location>
</feature>
<accession>A0AAD6TEG4</accession>
<evidence type="ECO:0000313" key="4">
    <source>
        <dbReference type="EMBL" id="KAJ7044699.1"/>
    </source>
</evidence>
<feature type="transmembrane region" description="Helical" evidence="2">
    <location>
        <begin position="128"/>
        <end position="148"/>
    </location>
</feature>
<dbReference type="AlphaFoldDB" id="A0AAD6TEG4"/>
<evidence type="ECO:0000259" key="3">
    <source>
        <dbReference type="Pfam" id="PF20152"/>
    </source>
</evidence>
<feature type="domain" description="DUF6534" evidence="3">
    <location>
        <begin position="186"/>
        <end position="275"/>
    </location>
</feature>
<proteinExistence type="predicted"/>
<feature type="transmembrane region" description="Helical" evidence="2">
    <location>
        <begin position="213"/>
        <end position="239"/>
    </location>
</feature>
<dbReference type="Proteomes" id="UP001218188">
    <property type="component" value="Unassembled WGS sequence"/>
</dbReference>
<keyword evidence="2" id="KW-0812">Transmembrane</keyword>
<feature type="compositionally biased region" description="Polar residues" evidence="1">
    <location>
        <begin position="312"/>
        <end position="326"/>
    </location>
</feature>
<feature type="transmembrane region" description="Helical" evidence="2">
    <location>
        <begin position="251"/>
        <end position="271"/>
    </location>
</feature>
<keyword evidence="2" id="KW-1133">Transmembrane helix</keyword>
<feature type="transmembrane region" description="Helical" evidence="2">
    <location>
        <begin position="95"/>
        <end position="116"/>
    </location>
</feature>